<evidence type="ECO:0000313" key="10">
    <source>
        <dbReference type="Proteomes" id="UP000184375"/>
    </source>
</evidence>
<dbReference type="Gene3D" id="3.30.1510.10">
    <property type="entry name" value="Domain 2, N(10)-formyltetrahydrofolate synthetase"/>
    <property type="match status" value="1"/>
</dbReference>
<keyword evidence="2 8" id="KW-0554">One-carbon metabolism</keyword>
<sequence>MAFKSDIEIAQEAKLEHIRDIAAKLGLSEDDIEYYGKYKAKVDYNLLKRLGDRPDAKLILVTAINPTPAGEGKTTTTVGLGDALRRLGKNAAIALREPSLGPVFGVKGGAAGGGYAQVVPMEDINLHFTGDIHAIGAANNLLAAMVDNHIYQGNELGIDPRRVVWRRCMDMNDRQLRFIVDGLGGKANGVPREDGFDITVASEVMAVFCLATDLEDLKNRLSRIVVAYTYDGRPVTAGDLKAQGAMAALLKDAFKPNLVQTLEGTPAFVHGGPFANIAHGCNSVVATKMAMKLADYVVTEAGFGADLGAEKFLDIKCRVAGIKPNAVVIVASVRALKYNGGVPKEKLSEENLEALKKGIPNLMKHIENITQKFGLPAVVAVNRFPSDTEAELNLIKEECKEKGVKAVISEVWAKGGEGGIGLAEEVLRLIEEGKNNYKPLYPLEMGIAEKIETIAKEIYGADGVDFTAAAKKEIETIEKLGFRDVPVCIAKTQYSLSDNPALLGRPTGFRITVRNVRISAGAGFAVALTGEIMTMPGLPKRPAAENIDVDSNGRISGLF</sequence>
<evidence type="ECO:0000256" key="6">
    <source>
        <dbReference type="ARBA" id="ARBA00049033"/>
    </source>
</evidence>
<dbReference type="FunFam" id="3.30.1510.10:FF:000001">
    <property type="entry name" value="Formate--tetrahydrofolate ligase"/>
    <property type="match status" value="1"/>
</dbReference>
<keyword evidence="3 8" id="KW-0436">Ligase</keyword>
<dbReference type="Pfam" id="PF01268">
    <property type="entry name" value="FTHFS"/>
    <property type="match status" value="1"/>
</dbReference>
<proteinExistence type="inferred from homology"/>
<dbReference type="FunFam" id="3.10.410.10:FF:000001">
    <property type="entry name" value="Putative formate--tetrahydrofolate ligase"/>
    <property type="match status" value="1"/>
</dbReference>
<keyword evidence="4 8" id="KW-0547">Nucleotide-binding</keyword>
<evidence type="ECO:0000256" key="7">
    <source>
        <dbReference type="ARBA" id="ARBA00061363"/>
    </source>
</evidence>
<comment type="catalytic activity">
    <reaction evidence="6 8">
        <text>(6S)-5,6,7,8-tetrahydrofolate + formate + ATP = (6R)-10-formyltetrahydrofolate + ADP + phosphate</text>
        <dbReference type="Rhea" id="RHEA:20221"/>
        <dbReference type="ChEBI" id="CHEBI:15740"/>
        <dbReference type="ChEBI" id="CHEBI:30616"/>
        <dbReference type="ChEBI" id="CHEBI:43474"/>
        <dbReference type="ChEBI" id="CHEBI:57453"/>
        <dbReference type="ChEBI" id="CHEBI:195366"/>
        <dbReference type="ChEBI" id="CHEBI:456216"/>
        <dbReference type="EC" id="6.3.4.3"/>
    </reaction>
</comment>
<evidence type="ECO:0000256" key="8">
    <source>
        <dbReference type="HAMAP-Rule" id="MF_01543"/>
    </source>
</evidence>
<keyword evidence="5 8" id="KW-0067">ATP-binding</keyword>
<organism evidence="9 10">
    <name type="scientific">Caldanaerovirga acetigignens</name>
    <dbReference type="NCBI Taxonomy" id="447595"/>
    <lineage>
        <taxon>Bacteria</taxon>
        <taxon>Bacillati</taxon>
        <taxon>Bacillota</taxon>
        <taxon>Clostridia</taxon>
        <taxon>Thermosediminibacterales</taxon>
        <taxon>Thermosediminibacteraceae</taxon>
        <taxon>Caldanaerovirga</taxon>
    </lineage>
</organism>
<dbReference type="Gene3D" id="3.40.50.300">
    <property type="entry name" value="P-loop containing nucleotide triphosphate hydrolases"/>
    <property type="match status" value="1"/>
</dbReference>
<dbReference type="STRING" id="447595.SAMN05660826_00773"/>
<dbReference type="GO" id="GO:0035999">
    <property type="term" value="P:tetrahydrofolate interconversion"/>
    <property type="evidence" value="ECO:0007669"/>
    <property type="project" value="UniProtKB-UniRule"/>
</dbReference>
<dbReference type="CDD" id="cd00477">
    <property type="entry name" value="FTHFS"/>
    <property type="match status" value="1"/>
</dbReference>
<gene>
    <name evidence="8" type="primary">fhs</name>
    <name evidence="9" type="ORF">SAMN05660826_00773</name>
</gene>
<evidence type="ECO:0000256" key="5">
    <source>
        <dbReference type="ARBA" id="ARBA00022840"/>
    </source>
</evidence>
<evidence type="ECO:0000256" key="1">
    <source>
        <dbReference type="ARBA" id="ARBA00004777"/>
    </source>
</evidence>
<protein>
    <recommendedName>
        <fullName evidence="8">Formate--tetrahydrofolate ligase</fullName>
        <ecNumber evidence="8">6.3.4.3</ecNumber>
    </recommendedName>
    <alternativeName>
        <fullName evidence="8">Formyltetrahydrofolate synthetase</fullName>
        <shortName evidence="8">FHS</shortName>
        <shortName evidence="8">FTHFS</shortName>
    </alternativeName>
</protein>
<dbReference type="NCBIfam" id="NF010030">
    <property type="entry name" value="PRK13505.1"/>
    <property type="match status" value="1"/>
</dbReference>
<dbReference type="OrthoDB" id="9761733at2"/>
<feature type="binding site" evidence="8">
    <location>
        <begin position="67"/>
        <end position="74"/>
    </location>
    <ligand>
        <name>ATP</name>
        <dbReference type="ChEBI" id="CHEBI:30616"/>
    </ligand>
</feature>
<dbReference type="AlphaFoldDB" id="A0A1M7HZJ4"/>
<evidence type="ECO:0000256" key="3">
    <source>
        <dbReference type="ARBA" id="ARBA00022598"/>
    </source>
</evidence>
<dbReference type="GO" id="GO:0004329">
    <property type="term" value="F:formate-tetrahydrofolate ligase activity"/>
    <property type="evidence" value="ECO:0007669"/>
    <property type="project" value="UniProtKB-UniRule"/>
</dbReference>
<evidence type="ECO:0000256" key="4">
    <source>
        <dbReference type="ARBA" id="ARBA00022741"/>
    </source>
</evidence>
<dbReference type="RefSeq" id="WP_073254955.1">
    <property type="nucleotide sequence ID" value="NZ_FRCR01000004.1"/>
</dbReference>
<dbReference type="PROSITE" id="PS00722">
    <property type="entry name" value="FTHFS_2"/>
    <property type="match status" value="1"/>
</dbReference>
<dbReference type="Proteomes" id="UP000184375">
    <property type="component" value="Unassembled WGS sequence"/>
</dbReference>
<keyword evidence="10" id="KW-1185">Reference proteome</keyword>
<dbReference type="EMBL" id="FRCR01000004">
    <property type="protein sequence ID" value="SHM33828.1"/>
    <property type="molecule type" value="Genomic_DNA"/>
</dbReference>
<dbReference type="InterPro" id="IPR000559">
    <property type="entry name" value="Formate_THF_ligase"/>
</dbReference>
<dbReference type="InterPro" id="IPR027417">
    <property type="entry name" value="P-loop_NTPase"/>
</dbReference>
<reference evidence="10" key="1">
    <citation type="submission" date="2016-11" db="EMBL/GenBank/DDBJ databases">
        <authorList>
            <person name="Varghese N."/>
            <person name="Submissions S."/>
        </authorList>
    </citation>
    <scope>NUCLEOTIDE SEQUENCE [LARGE SCALE GENOMIC DNA]</scope>
    <source>
        <strain evidence="10">DSM 18802</strain>
    </source>
</reference>
<comment type="pathway">
    <text evidence="1 8">One-carbon metabolism; tetrahydrofolate interconversion.</text>
</comment>
<evidence type="ECO:0000313" key="9">
    <source>
        <dbReference type="EMBL" id="SHM33828.1"/>
    </source>
</evidence>
<evidence type="ECO:0000256" key="2">
    <source>
        <dbReference type="ARBA" id="ARBA00022563"/>
    </source>
</evidence>
<dbReference type="Gene3D" id="3.10.410.10">
    <property type="entry name" value="Formyltetrahydrofolate synthetase, domain 3"/>
    <property type="match status" value="1"/>
</dbReference>
<dbReference type="SUPFAM" id="SSF52540">
    <property type="entry name" value="P-loop containing nucleoside triphosphate hydrolases"/>
    <property type="match status" value="1"/>
</dbReference>
<name>A0A1M7HZJ4_9FIRM</name>
<dbReference type="UniPathway" id="UPA00193"/>
<comment type="similarity">
    <text evidence="7 8">Belongs to the formate--tetrahydrofolate ligase family.</text>
</comment>
<accession>A0A1M7HZJ4</accession>
<dbReference type="GO" id="GO:0005524">
    <property type="term" value="F:ATP binding"/>
    <property type="evidence" value="ECO:0007669"/>
    <property type="project" value="UniProtKB-UniRule"/>
</dbReference>
<dbReference type="EC" id="6.3.4.3" evidence="8"/>
<dbReference type="HAMAP" id="MF_01543">
    <property type="entry name" value="FTHFS"/>
    <property type="match status" value="1"/>
</dbReference>
<dbReference type="InterPro" id="IPR020628">
    <property type="entry name" value="Formate_THF_ligase_CS"/>
</dbReference>
<dbReference type="PROSITE" id="PS00721">
    <property type="entry name" value="FTHFS_1"/>
    <property type="match status" value="1"/>
</dbReference>